<reference evidence="9 10" key="1">
    <citation type="submission" date="2024-05" db="EMBL/GenBank/DDBJ databases">
        <title>The nuclear and mitochondrial genome assemblies of Tetragonisca angustula (Apidae: Meliponini), a tiny yet remarkable pollinator in the Neotropics.</title>
        <authorList>
            <person name="Ferrari R."/>
            <person name="Ricardo P.C."/>
            <person name="Dias F.C."/>
            <person name="Araujo N.S."/>
            <person name="Soares D.O."/>
            <person name="Zhou Q.-S."/>
            <person name="Zhu C.-D."/>
            <person name="Coutinho L."/>
            <person name="Airas M.C."/>
            <person name="Batista T.M."/>
        </authorList>
    </citation>
    <scope>NUCLEOTIDE SEQUENCE [LARGE SCALE GENOMIC DNA]</scope>
    <source>
        <strain evidence="9">ASF017062</strain>
        <tissue evidence="9">Abdomen</tissue>
    </source>
</reference>
<dbReference type="GO" id="GO:0045053">
    <property type="term" value="P:protein retention in Golgi apparatus"/>
    <property type="evidence" value="ECO:0007669"/>
    <property type="project" value="TreeGrafter"/>
</dbReference>
<evidence type="ECO:0000259" key="8">
    <source>
        <dbReference type="Pfam" id="PF25037"/>
    </source>
</evidence>
<feature type="domain" description="VPS13-like middle region" evidence="6">
    <location>
        <begin position="1068"/>
        <end position="1896"/>
    </location>
</feature>
<evidence type="ECO:0000256" key="4">
    <source>
        <dbReference type="SAM" id="Coils"/>
    </source>
</evidence>
<feature type="domain" description="Chorein N-terminal" evidence="5">
    <location>
        <begin position="2"/>
        <end position="843"/>
    </location>
</feature>
<sequence>MVFESIVAELLNKVLGEYIQNLDYSQLKLSLWGGDVVLTDLLIKETALDVLDLPIRLEYGRLGKLILKIPFKDMWNGQIDAIVEELFVLVVPSSQVAYNAEKEAKIHLEAKRAELARVEKKKQLADTKSQEKLDDSMVEKLIARMIKNIHIEIKKIHVRYEDHISFKDHPFSVGFTLSTFTLESCTDSWETTGNLKDMYAIPQIYKLCTLDGLAVYLNTTAEQFSNTQSDYLNLFYSGIATTDYNPPGYQYLLGPINVNAKLKLNPKPETDGSNYTIPKVWLDMEMQKLRIGLERKQYHTLVQLGEGLDQAQKAAPYRKYRPNLTSYRGHYKEWWRFAYTCVLEETVRRQRRNWDWNHMKEHRDICRTYADAYQTKLTTKKVVHEIENVLTDCEKRLDIFNLVIIRQKIEMEVERLAEKERNLKAKRGWFGFLWSSTQAEETQELNSAAAIMKKFSEAMTPQEKEKLYRAIDYQENSAPAHYPETYEMIDTRFLLHELQIIILDTDKEHPCVLDLQLHSVEAGFKSRPSANAILVTASINEMKLLGTKQDEHIPSLFNSHQHGTDNVLLSVSYEKNPLDKLCGDRIIVRSKSVDIIYDAQTVIELVNLFKVQNSPTLNNLQAVAAERLEGLKEMSALGLEHAIQKHSVLDIQVNMQASQLIIPHDGFYDSTKSLLVVNLGSLQIHSLEKPKGDDKANVSVKQLISMGKSEEDVLLHLREHSYDKFVLKIVDFQVLVSLPGEEWRAILSNVDDSMTLLHPTTLEIQFHKCLVMDDPLLPKFRLIGQLPSVVINITDIRLLQALSIAQSIPQPKEELTDLQKASLSKSVSQLSLLKDLTTTIAEKKKEDSAITSVKQMIDMEMKFEMKEFAIQVSSQKGSEIIPFVKFEVLQLEAEMLQRTYDQEILLRLGGVQVKQHYSQREIFMINTPMLSGRHEYLITVQYINVNKRSPEFKTKHGSVLQLLKLEFTTLDVLLHQEALINLLQFISYVQDQMNVIANNKLEREPGLRPRPSHLVSIQEETSTFLKEQIQKQKFRSTTRRRRTVVEHIDLKVQAKVGTICMKITSNYRQITALYVDGITAGFIMKASYSQANINLSSISIKDLNEASIYRDIVSVTEDTESLQIQAIMYNIEPSEIDKNNMSITVVMGCYRIVFLNIFVTSIMSFLNNFQTAQQAIKDASAAAAEAARTNIKDVKESATRIGLAIKIKAPVIYVPMHSKSDHCLTLDMGNLTVCNVFKKLEVTNDSGDCPIIDEMRVELQNLKLSRVRLNVKKFAIENEILLLEPVSFTLLIKRNLSTAWFTSVPDIDMSGRLNKINILISKEDYATAMKVLEKNLGETAEDKKFTASVNQSEKKLEVEVLQHHQSDKFIRATAEGTEDANLQEQVHIHTSIKFEFVMDSLVITLFTGGSKMLQSQSSLLHPPENGLAKFCLTHFALKGRIFADGLMATSILLMNCTLDDIRQSRQGSLVRIMERTTTVPSMDDVEKESKKPIRSMLDMTIRQSSNDTFVDIRIFSFSIIVSLDYLMKVKDFFTVDEPPTNKSVPQHVPKNHGESAVKKKQITSSTKKMFTINIHVEKPDIILLEDMDDINSNCVILNTELLLKVRLMDEHQIITGSIKDLSILAGIYNPMKRSDWIYQVLRPCSISVAGSTPDGKGLHIDICCTDIHLSVSPGVIEILNKVVHTATKTEEQDQEVVVTEENYEGLWIVTPFEESDFWFLKTEVGIEAIEDFIYSDDEDTTVYKPELAIISAPTILFTLEAGVGNKTLPMLLLHIGFQSNINDWSTKTMNIESTMSVIMAYYNSCLALWEPLIEPIEEIKNEKLISTPWELKVKIQFNNVSPDSRNARAISPTSDSEIEELHQTPKMSIDIVSTENLEITVTKTCLDVLKQLGNAFSSAMEASGKGMARSVAPYVLRNETGLAIVLDLERSHFKVFSDGSKLVSNNTDSYMEVILESGASVDLAPRTTKTVIPLVDQLKTETIKERDDDKFIISFKEINGTLAIPVLRADKRFFSLKYRKDNSEEWGIVSDVVVDEGSTIVTLRSILQVHNHFSQPISVYYMTKRGNEVECVGTVASDSKLNLPLDAVYTPTNVYGLFFSVEGYMVSIEQFIWKDLQKTVSMTKLLRCESRVRQEAVEPFYMKMFFVMIVVGSILYNNNTIGLLLNAINWRSVFCRFIDCIKHLCLKTLPSEHKKYLDAPIQVVGEIEQVYFENTSRHTMASTIYNVHLYPAVYLKNFLPIDIIVCLPGVVQEKLLEAGTSYQIPTIDPGKSHIIIKLPNYLEKDWSCRGEILANPPEFSVWSFESFDSAQKVIMDLGMHTSFEHGSIIMALYCPFWMLNKTGLMLSYRKSSKGGKEHSSPIKSGEDYLNVLYHPENFKGPILFSFRSKVFFGKKKAMIRVEDGEWSDKFPIDVAGSEGVVVCKYNGLTYQIGVHNQLTYNSLTKQITFTPYYVLINNSDYLIECQEGNRPADPVIKVPPRECTALWPRSDYEQKTLSARIAGNPEKTAPFIYTESHTTLLKLNNKYGGINVDIQISEGGVYISLSAYSPGNAPALIINQTPHTIDFWEKGSLNVRSIQSYNRMFYTWENPAGPRRLVWEDNNKKEIEETLRKDTLGGFQLPDLAEEVYYVSFLDGTQRVLLFTTNMKVAEDCELAGDFEPIEQEITISIHGVGFSLVNNVTRSELLYLCIASSGIIWETRKSVSHRWRGLSTREVNVIEEGYQKYMRELQIGKDPVQKAVLEPKLEVDYLNMELLKPHRRFLRRTFQTGLWLQYRTSAHQVQLHAKINRLQIDNQLADCVFPVILAPVPPPKSVTASTVMKPFAELSMVKRLLEHSNVQQFRYFKVLVQEFHVKVDIIFINAIMGLFETNKMNDAEESKLFKLDTKLVDEPLMYHVSLITTAEQKNFFDLLHFSPLKIHISFSMSGSGSGPSALPQVLNVLLQGIGVTLTDINDIVFKLAYFEREYTFMTNKQLISEATTHYVGQAIKQAYVLVLGLDVIGNPYGLVVGTMKGIEDLFYEPFQGAIQGPGEFAEGLLLGMRSMLGHTVGGMAGAVSKITGAMGKGIAALTFDKDYQRKRQEQLNKQPSNLQEGLARSGKGLVMGVVDGVTGVVLKPISGAKEEGVEGFFKGVGKGMVGLVTRPTAGVIDFASGSFGAVKRATELNEEVKKVRPPRFLQPDCLVRPYVRDEAEGHKILCELEKGKYANTDIYFYHMYINKDVLLLTDKRISYLEHSDLFGGWRVQWTHTWQEMSEQPKSVDRGIQIFIKDSSRKKKLGNLFGSADQSKIILIHDYNIKQLLCNKMQQQINQCGL</sequence>
<evidence type="ECO:0000259" key="7">
    <source>
        <dbReference type="Pfam" id="PF25036"/>
    </source>
</evidence>
<feature type="domain" description="Vacuolar protein sorting-associated protein 13 VPS13 adaptor binding" evidence="7">
    <location>
        <begin position="2218"/>
        <end position="2593"/>
    </location>
</feature>
<evidence type="ECO:0000259" key="5">
    <source>
        <dbReference type="Pfam" id="PF12624"/>
    </source>
</evidence>
<evidence type="ECO:0008006" key="11">
    <source>
        <dbReference type="Google" id="ProtNLM"/>
    </source>
</evidence>
<feature type="domain" description="Vacuolar protein sorting-associated protein 13 VPS13 adaptor binding" evidence="7">
    <location>
        <begin position="2003"/>
        <end position="2143"/>
    </location>
</feature>
<dbReference type="PANTHER" id="PTHR16166">
    <property type="entry name" value="VACUOLAR PROTEIN SORTING-ASSOCIATED PROTEIN VPS13"/>
    <property type="match status" value="1"/>
</dbReference>
<dbReference type="Proteomes" id="UP001432146">
    <property type="component" value="Unassembled WGS sequence"/>
</dbReference>
<keyword evidence="2" id="KW-0813">Transport</keyword>
<comment type="similarity">
    <text evidence="1">Belongs to the VPS13 family.</text>
</comment>
<feature type="coiled-coil region" evidence="4">
    <location>
        <begin position="101"/>
        <end position="130"/>
    </location>
</feature>
<dbReference type="InterPro" id="IPR026854">
    <property type="entry name" value="VPS13_N"/>
</dbReference>
<gene>
    <name evidence="9" type="ORF">QLX08_007488</name>
</gene>
<accession>A0AAW0ZQH2</accession>
<name>A0AAW0ZQH2_9HYME</name>
<evidence type="ECO:0000256" key="2">
    <source>
        <dbReference type="ARBA" id="ARBA00022448"/>
    </source>
</evidence>
<dbReference type="Pfam" id="PF25033">
    <property type="entry name" value="VPS13_M"/>
    <property type="match status" value="1"/>
</dbReference>
<dbReference type="Pfam" id="PF25037">
    <property type="entry name" value="VPS13_C"/>
    <property type="match status" value="1"/>
</dbReference>
<evidence type="ECO:0000313" key="9">
    <source>
        <dbReference type="EMBL" id="KAK9299459.1"/>
    </source>
</evidence>
<dbReference type="EMBL" id="JAWNGG020000148">
    <property type="protein sequence ID" value="KAK9299459.1"/>
    <property type="molecule type" value="Genomic_DNA"/>
</dbReference>
<evidence type="ECO:0000256" key="1">
    <source>
        <dbReference type="ARBA" id="ARBA00006545"/>
    </source>
</evidence>
<proteinExistence type="inferred from homology"/>
<dbReference type="InterPro" id="IPR026847">
    <property type="entry name" value="VPS13"/>
</dbReference>
<dbReference type="InterPro" id="IPR056747">
    <property type="entry name" value="VPS13-like_M"/>
</dbReference>
<evidence type="ECO:0000259" key="6">
    <source>
        <dbReference type="Pfam" id="PF25033"/>
    </source>
</evidence>
<dbReference type="Pfam" id="PF25036">
    <property type="entry name" value="VPS13_VAB"/>
    <property type="match status" value="2"/>
</dbReference>
<dbReference type="GO" id="GO:0006623">
    <property type="term" value="P:protein targeting to vacuole"/>
    <property type="evidence" value="ECO:0007669"/>
    <property type="project" value="TreeGrafter"/>
</dbReference>
<evidence type="ECO:0000256" key="3">
    <source>
        <dbReference type="ARBA" id="ARBA00023055"/>
    </source>
</evidence>
<comment type="caution">
    <text evidence="9">The sequence shown here is derived from an EMBL/GenBank/DDBJ whole genome shotgun (WGS) entry which is preliminary data.</text>
</comment>
<feature type="domain" description="Intermembrane lipid transfer protein VPS13-like C-terminal" evidence="8">
    <location>
        <begin position="3172"/>
        <end position="3283"/>
    </location>
</feature>
<dbReference type="PANTHER" id="PTHR16166:SF93">
    <property type="entry name" value="INTERMEMBRANE LIPID TRANSFER PROTEIN VPS13"/>
    <property type="match status" value="1"/>
</dbReference>
<dbReference type="InterPro" id="IPR056748">
    <property type="entry name" value="VPS13-like_C"/>
</dbReference>
<keyword evidence="4" id="KW-0175">Coiled coil</keyword>
<keyword evidence="10" id="KW-1185">Reference proteome</keyword>
<dbReference type="GO" id="GO:0006869">
    <property type="term" value="P:lipid transport"/>
    <property type="evidence" value="ECO:0007669"/>
    <property type="project" value="UniProtKB-KW"/>
</dbReference>
<dbReference type="Pfam" id="PF12624">
    <property type="entry name" value="VPS13_N"/>
    <property type="match status" value="1"/>
</dbReference>
<dbReference type="InterPro" id="IPR009543">
    <property type="entry name" value="VPS13_VAB"/>
</dbReference>
<evidence type="ECO:0000313" key="10">
    <source>
        <dbReference type="Proteomes" id="UP001432146"/>
    </source>
</evidence>
<keyword evidence="3" id="KW-0445">Lipid transport</keyword>
<protein>
    <recommendedName>
        <fullName evidence="11">Vacuolar protein sorting-associated protein 13</fullName>
    </recommendedName>
</protein>
<organism evidence="9 10">
    <name type="scientific">Tetragonisca angustula</name>
    <dbReference type="NCBI Taxonomy" id="166442"/>
    <lineage>
        <taxon>Eukaryota</taxon>
        <taxon>Metazoa</taxon>
        <taxon>Ecdysozoa</taxon>
        <taxon>Arthropoda</taxon>
        <taxon>Hexapoda</taxon>
        <taxon>Insecta</taxon>
        <taxon>Pterygota</taxon>
        <taxon>Neoptera</taxon>
        <taxon>Endopterygota</taxon>
        <taxon>Hymenoptera</taxon>
        <taxon>Apocrita</taxon>
        <taxon>Aculeata</taxon>
        <taxon>Apoidea</taxon>
        <taxon>Anthophila</taxon>
        <taxon>Apidae</taxon>
        <taxon>Tetragonisca</taxon>
    </lineage>
</organism>